<sequence>MQLQYPSLMAAVATSLNGSIGNFTQEPPKNFGFVLYDSFDVLDISGSIEPLYLLSSSHQLNLSLIAESMAPVYMRPAANETNPVHSHFQLSVNPTHTFEDPPQDLDVLFVPGGGGERLGNITAAVDFVRNTYPRVKYLITVCTGAGVAARAGLLDGKRATTNKASWDKIIPLGKGVQWTSPARWVVDGNIWTSSGVTAGIDLMFAFIEKFYGKDIAHRIQAVTEHKRTFDPCDDPFAAINNVPPSGHCK</sequence>
<dbReference type="EMBL" id="JANAKD010000227">
    <property type="protein sequence ID" value="KAJ3496023.1"/>
    <property type="molecule type" value="Genomic_DNA"/>
</dbReference>
<keyword evidence="2" id="KW-1185">Reference proteome</keyword>
<gene>
    <name evidence="1" type="ORF">NLG97_g2971</name>
</gene>
<proteinExistence type="predicted"/>
<dbReference type="Proteomes" id="UP001148737">
    <property type="component" value="Unassembled WGS sequence"/>
</dbReference>
<organism evidence="1 2">
    <name type="scientific">Lecanicillium saksenae</name>
    <dbReference type="NCBI Taxonomy" id="468837"/>
    <lineage>
        <taxon>Eukaryota</taxon>
        <taxon>Fungi</taxon>
        <taxon>Dikarya</taxon>
        <taxon>Ascomycota</taxon>
        <taxon>Pezizomycotina</taxon>
        <taxon>Sordariomycetes</taxon>
        <taxon>Hypocreomycetidae</taxon>
        <taxon>Hypocreales</taxon>
        <taxon>Cordycipitaceae</taxon>
        <taxon>Lecanicillium</taxon>
    </lineage>
</organism>
<protein>
    <submittedName>
        <fullName evidence="1">Uncharacterized protein</fullName>
    </submittedName>
</protein>
<reference evidence="1" key="1">
    <citation type="submission" date="2022-07" db="EMBL/GenBank/DDBJ databases">
        <title>Genome Sequence of Lecanicillium saksenae.</title>
        <authorList>
            <person name="Buettner E."/>
        </authorList>
    </citation>
    <scope>NUCLEOTIDE SEQUENCE</scope>
    <source>
        <strain evidence="1">VT-O1</strain>
    </source>
</reference>
<evidence type="ECO:0000313" key="2">
    <source>
        <dbReference type="Proteomes" id="UP001148737"/>
    </source>
</evidence>
<name>A0ACC1R226_9HYPO</name>
<comment type="caution">
    <text evidence="1">The sequence shown here is derived from an EMBL/GenBank/DDBJ whole genome shotgun (WGS) entry which is preliminary data.</text>
</comment>
<evidence type="ECO:0000313" key="1">
    <source>
        <dbReference type="EMBL" id="KAJ3496023.1"/>
    </source>
</evidence>
<accession>A0ACC1R226</accession>